<reference evidence="1" key="1">
    <citation type="journal article" date="2014" name="Int. J. Syst. Evol. Microbiol.">
        <title>Complete genome sequence of Corynebacterium casei LMG S-19264T (=DSM 44701T), isolated from a smear-ripened cheese.</title>
        <authorList>
            <consortium name="US DOE Joint Genome Institute (JGI-PGF)"/>
            <person name="Walter F."/>
            <person name="Albersmeier A."/>
            <person name="Kalinowski J."/>
            <person name="Ruckert C."/>
        </authorList>
    </citation>
    <scope>NUCLEOTIDE SEQUENCE</scope>
    <source>
        <strain evidence="1">KCTC 12710</strain>
    </source>
</reference>
<gene>
    <name evidence="1" type="ORF">GCM10007028_36460</name>
</gene>
<reference evidence="1" key="2">
    <citation type="submission" date="2020-09" db="EMBL/GenBank/DDBJ databases">
        <authorList>
            <person name="Sun Q."/>
            <person name="Kim S."/>
        </authorList>
    </citation>
    <scope>NUCLEOTIDE SEQUENCE</scope>
    <source>
        <strain evidence="1">KCTC 12710</strain>
    </source>
</reference>
<evidence type="ECO:0000313" key="2">
    <source>
        <dbReference type="Proteomes" id="UP000636004"/>
    </source>
</evidence>
<accession>A0A918VFH9</accession>
<comment type="caution">
    <text evidence="1">The sequence shown here is derived from an EMBL/GenBank/DDBJ whole genome shotgun (WGS) entry which is preliminary data.</text>
</comment>
<sequence length="391" mass="46551">MRKEINLLTFIILLNSIFVFGQEKTTFQYDDEKALNIELFGKVKNVIIQKENLKNDNSENFIYNFDTNGNPLKIIKNGLGVDVINRTLRDEGIHYEFKNSKLLSKLNKMTSGLDGETYQYDDNWNLVLEKHYINNTLVKEISQEFDNENRTAKRIVYLYGGYSDYNEKTQEGKENYIYEIENYQYDSDGNLTKETSHNLRKNFIEERIFKFDLKGNIIEEGQCMKSNGNTECKYKPLFGFEYDNQSRQVRKFQLAQFSPHNTDQVYKYDSNGNKIESIGYYIYPNKEPIIGYQFKYEYNELGNKTKDIEVIGKYRRLGFEKYKTEITKYDKYQNIKLKEYLTESGESIKVVVYNFDYDKLGNWIKKEKLEGKTHNDLELIEITTREIEYYK</sequence>
<name>A0A918VFH9_9FLAO</name>
<proteinExistence type="predicted"/>
<evidence type="ECO:0000313" key="1">
    <source>
        <dbReference type="EMBL" id="GGZ95056.1"/>
    </source>
</evidence>
<dbReference type="AlphaFoldDB" id="A0A918VFH9"/>
<keyword evidence="2" id="KW-1185">Reference proteome</keyword>
<dbReference type="RefSeq" id="WP_189362882.1">
    <property type="nucleotide sequence ID" value="NZ_BMWZ01000025.1"/>
</dbReference>
<dbReference type="Proteomes" id="UP000636004">
    <property type="component" value="Unassembled WGS sequence"/>
</dbReference>
<organism evidence="1 2">
    <name type="scientific">Algibacter mikhailovii</name>
    <dbReference type="NCBI Taxonomy" id="425498"/>
    <lineage>
        <taxon>Bacteria</taxon>
        <taxon>Pseudomonadati</taxon>
        <taxon>Bacteroidota</taxon>
        <taxon>Flavobacteriia</taxon>
        <taxon>Flavobacteriales</taxon>
        <taxon>Flavobacteriaceae</taxon>
        <taxon>Algibacter</taxon>
    </lineage>
</organism>
<dbReference type="EMBL" id="BMWZ01000025">
    <property type="protein sequence ID" value="GGZ95056.1"/>
    <property type="molecule type" value="Genomic_DNA"/>
</dbReference>
<protein>
    <submittedName>
        <fullName evidence="1">Uncharacterized protein</fullName>
    </submittedName>
</protein>
<dbReference type="Gene3D" id="2.180.10.10">
    <property type="entry name" value="RHS repeat-associated core"/>
    <property type="match status" value="1"/>
</dbReference>